<dbReference type="Proteomes" id="UP000693672">
    <property type="component" value="Unassembled WGS sequence"/>
</dbReference>
<name>A0A916NJC2_9BACL</name>
<comment type="caution">
    <text evidence="1">The sequence shown here is derived from an EMBL/GenBank/DDBJ whole genome shotgun (WGS) entry which is preliminary data.</text>
</comment>
<gene>
    <name evidence="1" type="ORF">PAESOLCIP111_03404</name>
</gene>
<reference evidence="1" key="1">
    <citation type="submission" date="2021-06" db="EMBL/GenBank/DDBJ databases">
        <authorList>
            <person name="Criscuolo A."/>
        </authorList>
    </citation>
    <scope>NUCLEOTIDE SEQUENCE</scope>
    <source>
        <strain evidence="1">CIP111600</strain>
    </source>
</reference>
<dbReference type="EMBL" id="CAJVAS010000014">
    <property type="protein sequence ID" value="CAG7632683.1"/>
    <property type="molecule type" value="Genomic_DNA"/>
</dbReference>
<keyword evidence="2" id="KW-1185">Reference proteome</keyword>
<protein>
    <submittedName>
        <fullName evidence="1">Uncharacterized protein</fullName>
    </submittedName>
</protein>
<evidence type="ECO:0000313" key="1">
    <source>
        <dbReference type="EMBL" id="CAG7632683.1"/>
    </source>
</evidence>
<proteinExistence type="predicted"/>
<dbReference type="AlphaFoldDB" id="A0A916NJC2"/>
<sequence>MRRGWIHAARNTIDDFAPHLLFGIKSTILLRTCRSGRVELEIPINHSANRTNFASKSQKRLCSWQNRTVQRGSALNSSISLLFGDFTIFHLRIIRFSLLIVRFSLQKYVRSRWGHNRRYCSAHAARDKVDDIAPHMHSGRVELEIPINHSANRTNFASKSQNRRCSWQNRTVQRGSALNSSISLLFGDFTIFHLRII</sequence>
<evidence type="ECO:0000313" key="2">
    <source>
        <dbReference type="Proteomes" id="UP000693672"/>
    </source>
</evidence>
<organism evidence="1 2">
    <name type="scientific">Paenibacillus solanacearum</name>
    <dbReference type="NCBI Taxonomy" id="2048548"/>
    <lineage>
        <taxon>Bacteria</taxon>
        <taxon>Bacillati</taxon>
        <taxon>Bacillota</taxon>
        <taxon>Bacilli</taxon>
        <taxon>Bacillales</taxon>
        <taxon>Paenibacillaceae</taxon>
        <taxon>Paenibacillus</taxon>
    </lineage>
</organism>
<accession>A0A916NJC2</accession>